<sequence>MIGKLIIIGIIIATIAILVPNASKLFQSVPSSIDTVKGKIDQVAGSKGIINDSKLAIKELGLGANSILNTSSTNNNLTSVYQLAPQYVTQQNYTGQVFEKTGNTCQISVPGLAQTINGIKQLTGIIQLDQCTSNVGDPVQVTKLTAKPNSPPVDVPSGLTISPYSNNGNTVPTGATSSNTPALPTLPSYYQTVQLTTINQGNSAMLNFDDTSGQTKSVIVTMRNSNTVLFTGTFYSSKFSTEVKDVPNTPHIIEMTIDNTIYGTLHASVYAPSNMQNSTITGILSQ</sequence>
<keyword evidence="2" id="KW-1185">Reference proteome</keyword>
<reference evidence="2" key="1">
    <citation type="submission" date="2017-03" db="EMBL/GenBank/DDBJ databases">
        <authorList>
            <person name="Herbold C."/>
        </authorList>
    </citation>
    <scope>NUCLEOTIDE SEQUENCE [LARGE SCALE GENOMIC DNA]</scope>
</reference>
<organism evidence="1 2">
    <name type="scientific">Candidatus Nitrosotalea okcheonensis</name>
    <dbReference type="NCBI Taxonomy" id="1903276"/>
    <lineage>
        <taxon>Archaea</taxon>
        <taxon>Nitrososphaerota</taxon>
        <taxon>Nitrososphaeria</taxon>
        <taxon>Nitrosotaleales</taxon>
        <taxon>Nitrosotaleaceae</taxon>
        <taxon>Nitrosotalea</taxon>
    </lineage>
</organism>
<name>A0A2H1FH47_9ARCH</name>
<protein>
    <submittedName>
        <fullName evidence="1">Uncharacterized protein</fullName>
    </submittedName>
</protein>
<evidence type="ECO:0000313" key="1">
    <source>
        <dbReference type="EMBL" id="SMH72096.1"/>
    </source>
</evidence>
<dbReference type="RefSeq" id="WP_157927938.1">
    <property type="nucleotide sequence ID" value="NZ_LT841358.1"/>
</dbReference>
<accession>A0A2H1FH47</accession>
<evidence type="ECO:0000313" key="2">
    <source>
        <dbReference type="Proteomes" id="UP000230607"/>
    </source>
</evidence>
<dbReference type="Proteomes" id="UP000230607">
    <property type="component" value="Chromosome 1"/>
</dbReference>
<dbReference type="AlphaFoldDB" id="A0A2H1FH47"/>
<dbReference type="OrthoDB" id="10315at2157"/>
<proteinExistence type="predicted"/>
<gene>
    <name evidence="1" type="ORF">NCS_11908</name>
</gene>
<dbReference type="EMBL" id="LT841358">
    <property type="protein sequence ID" value="SMH72096.1"/>
    <property type="molecule type" value="Genomic_DNA"/>
</dbReference>